<keyword evidence="3" id="KW-1185">Reference proteome</keyword>
<dbReference type="Gene3D" id="1.25.40.340">
    <property type="match status" value="1"/>
</dbReference>
<dbReference type="InterPro" id="IPR048394">
    <property type="entry name" value="FakA-like_M"/>
</dbReference>
<gene>
    <name evidence="2" type="ORF">GCM10020221_33710</name>
</gene>
<reference evidence="2 3" key="1">
    <citation type="journal article" date="2019" name="Int. J. Syst. Evol. Microbiol.">
        <title>The Global Catalogue of Microorganisms (GCM) 10K type strain sequencing project: providing services to taxonomists for standard genome sequencing and annotation.</title>
        <authorList>
            <consortium name="The Broad Institute Genomics Platform"/>
            <consortium name="The Broad Institute Genome Sequencing Center for Infectious Disease"/>
            <person name="Wu L."/>
            <person name="Ma J."/>
        </authorList>
    </citation>
    <scope>NUCLEOTIDE SEQUENCE [LARGE SCALE GENOMIC DNA]</scope>
    <source>
        <strain evidence="2 3">JCM 4087</strain>
    </source>
</reference>
<dbReference type="PANTHER" id="PTHR33434:SF4">
    <property type="entry name" value="PHOSPHATASE PROTEIN"/>
    <property type="match status" value="1"/>
</dbReference>
<evidence type="ECO:0000259" key="1">
    <source>
        <dbReference type="PROSITE" id="PS51480"/>
    </source>
</evidence>
<dbReference type="NCBIfam" id="TIGR03599">
    <property type="entry name" value="YloV"/>
    <property type="match status" value="1"/>
</dbReference>
<dbReference type="SUPFAM" id="SSF101473">
    <property type="entry name" value="DhaL-like"/>
    <property type="match status" value="1"/>
</dbReference>
<dbReference type="PANTHER" id="PTHR33434">
    <property type="entry name" value="DEGV DOMAIN-CONTAINING PROTEIN DR_1986-RELATED"/>
    <property type="match status" value="1"/>
</dbReference>
<dbReference type="RefSeq" id="WP_344964274.1">
    <property type="nucleotide sequence ID" value="NZ_BAAAXZ010000126.1"/>
</dbReference>
<evidence type="ECO:0000313" key="2">
    <source>
        <dbReference type="EMBL" id="GAA2935193.1"/>
    </source>
</evidence>
<dbReference type="InterPro" id="IPR036117">
    <property type="entry name" value="DhaL_dom_sf"/>
</dbReference>
<protein>
    <submittedName>
        <fullName evidence="2">DAK2 domain-containing protein</fullName>
    </submittedName>
</protein>
<dbReference type="SMART" id="SM01120">
    <property type="entry name" value="Dak2"/>
    <property type="match status" value="1"/>
</dbReference>
<dbReference type="InterPro" id="IPR033470">
    <property type="entry name" value="FakA-like_C"/>
</dbReference>
<dbReference type="Pfam" id="PF21645">
    <property type="entry name" value="FakA-like_M"/>
    <property type="match status" value="1"/>
</dbReference>
<accession>A0ABN3X393</accession>
<dbReference type="InterPro" id="IPR050270">
    <property type="entry name" value="DegV_domain_contain"/>
</dbReference>
<proteinExistence type="predicted"/>
<dbReference type="PROSITE" id="PS51480">
    <property type="entry name" value="DHAL"/>
    <property type="match status" value="1"/>
</dbReference>
<sequence>MARSLDAAAVRDWCALALDALGRAREEIDAINVYPVADGDTGTNLYLTVESAVRAVDAVFDAHATAGPASRPGLPEAVRAMAHGALIGARGNSGTILAQLLRGTAEVLAAAGDEGHDQGALLRRALRRAAESAYEGVARPVEGTILTVAAAAAAAGERTAGDATAVARAAHAAARTALEATPCQLDVLGRAGVVDAGGRGLVEVLAALSGALGGSGVPVPAKASPAHPWRAEGCPADTGDGVAPGAAGPAFEVIYLLDADDDAVARLRARLDVLGESLVVVGGDGLWNVHVHVDDAGAAVEAGIEAGRPHRVRITHFGAADRERTRVPERVQRAVVAVVPGEGLAALCAGAGATVVAVRPGEPPASGELVQAVRRAHAHEVVLLPNDADLRHTAAAAAEQARTEGVRVALIPTRSPVQGIAALAVHEPGRRFDEDVVAMTSAAGATRYAELTVAERRSWTMAGVCQAGDVLGLIDGDVAVIGEDLSATAATVLDRMLAAGGEMVTLVLGAGVPDAVAERLERHVRAGHLAVDTVVYRGGQQPAALLIGIE</sequence>
<dbReference type="InterPro" id="IPR019986">
    <property type="entry name" value="YloV-like"/>
</dbReference>
<comment type="caution">
    <text evidence="2">The sequence shown here is derived from an EMBL/GenBank/DDBJ whole genome shotgun (WGS) entry which is preliminary data.</text>
</comment>
<organism evidence="2 3">
    <name type="scientific">Streptomyces thioluteus</name>
    <dbReference type="NCBI Taxonomy" id="66431"/>
    <lineage>
        <taxon>Bacteria</taxon>
        <taxon>Bacillati</taxon>
        <taxon>Actinomycetota</taxon>
        <taxon>Actinomycetes</taxon>
        <taxon>Kitasatosporales</taxon>
        <taxon>Streptomycetaceae</taxon>
        <taxon>Streptomyces</taxon>
    </lineage>
</organism>
<evidence type="ECO:0000313" key="3">
    <source>
        <dbReference type="Proteomes" id="UP001501102"/>
    </source>
</evidence>
<name>A0ABN3X393_STRTU</name>
<dbReference type="Proteomes" id="UP001501102">
    <property type="component" value="Unassembled WGS sequence"/>
</dbReference>
<feature type="domain" description="DhaL" evidence="1">
    <location>
        <begin position="8"/>
        <end position="210"/>
    </location>
</feature>
<dbReference type="Pfam" id="PF13684">
    <property type="entry name" value="FakA-like_C"/>
    <property type="match status" value="1"/>
</dbReference>
<dbReference type="InterPro" id="IPR004007">
    <property type="entry name" value="DhaL_dom"/>
</dbReference>
<dbReference type="EMBL" id="BAAAXZ010000126">
    <property type="protein sequence ID" value="GAA2935193.1"/>
    <property type="molecule type" value="Genomic_DNA"/>
</dbReference>
<dbReference type="Pfam" id="PF02734">
    <property type="entry name" value="Dak2"/>
    <property type="match status" value="1"/>
</dbReference>
<dbReference type="SMART" id="SM01121">
    <property type="entry name" value="Dak1_2"/>
    <property type="match status" value="1"/>
</dbReference>